<name>A0ABR4QAG9_9CEST</name>
<accession>A0ABR4QAG9</accession>
<feature type="compositionally biased region" description="Basic and acidic residues" evidence="1">
    <location>
        <begin position="276"/>
        <end position="289"/>
    </location>
</feature>
<gene>
    <name evidence="2" type="ORF">TcWFU_002144</name>
</gene>
<reference evidence="2 3" key="1">
    <citation type="journal article" date="2022" name="Front. Cell. Infect. Microbiol.">
        <title>The Genomes of Two Strains of Taenia crassiceps the Animal Model for the Study of Human Cysticercosis.</title>
        <authorList>
            <person name="Bobes R.J."/>
            <person name="Estrada K."/>
            <person name="Rios-Valencia D.G."/>
            <person name="Calderon-Gallegos A."/>
            <person name="de la Torre P."/>
            <person name="Carrero J.C."/>
            <person name="Sanchez-Flores A."/>
            <person name="Laclette J.P."/>
        </authorList>
    </citation>
    <scope>NUCLEOTIDE SEQUENCE [LARGE SCALE GENOMIC DNA]</scope>
    <source>
        <strain evidence="2">WFUcys</strain>
    </source>
</reference>
<evidence type="ECO:0000256" key="1">
    <source>
        <dbReference type="SAM" id="MobiDB-lite"/>
    </source>
</evidence>
<feature type="compositionally biased region" description="Acidic residues" evidence="1">
    <location>
        <begin position="262"/>
        <end position="275"/>
    </location>
</feature>
<evidence type="ECO:0000313" key="2">
    <source>
        <dbReference type="EMBL" id="KAL5106625.1"/>
    </source>
</evidence>
<proteinExistence type="predicted"/>
<organism evidence="2 3">
    <name type="scientific">Taenia crassiceps</name>
    <dbReference type="NCBI Taxonomy" id="6207"/>
    <lineage>
        <taxon>Eukaryota</taxon>
        <taxon>Metazoa</taxon>
        <taxon>Spiralia</taxon>
        <taxon>Lophotrochozoa</taxon>
        <taxon>Platyhelminthes</taxon>
        <taxon>Cestoda</taxon>
        <taxon>Eucestoda</taxon>
        <taxon>Cyclophyllidea</taxon>
        <taxon>Taeniidae</taxon>
        <taxon>Taenia</taxon>
    </lineage>
</organism>
<keyword evidence="3" id="KW-1185">Reference proteome</keyword>
<sequence>MHDIVCPQRENTFSSWQEEERLKATNAEMYQVLSISATRMQFQRHFSNVQHAPFDPQTDCGLYIDLENLPPDTPTVTLGDTYIYESNGTIRLPFFVVVPMIALLLKCKEIRSDKSAKFIDDLDFRLVYNPTPENPDCRVCHLVRQLLTQRKSYEEALLAMYLEEPIIIFEVMREIWSRFSTKVLRFSERHVKYSKTISYISIPLQREFKSPMGLDYPSEFTKWPALTSICLFICCDLADCLPRIHFGAEPYFGRRRGRESQIENDDADDDDDNDDKENSDCNADDSHEGELACPKSIACQALLLLLPPFLRPKK</sequence>
<feature type="region of interest" description="Disordered" evidence="1">
    <location>
        <begin position="257"/>
        <end position="289"/>
    </location>
</feature>
<dbReference type="Proteomes" id="UP001651158">
    <property type="component" value="Unassembled WGS sequence"/>
</dbReference>
<dbReference type="EMBL" id="JAKROA010000005">
    <property type="protein sequence ID" value="KAL5106625.1"/>
    <property type="molecule type" value="Genomic_DNA"/>
</dbReference>
<comment type="caution">
    <text evidence="2">The sequence shown here is derived from an EMBL/GenBank/DDBJ whole genome shotgun (WGS) entry which is preliminary data.</text>
</comment>
<evidence type="ECO:0000313" key="3">
    <source>
        <dbReference type="Proteomes" id="UP001651158"/>
    </source>
</evidence>
<protein>
    <submittedName>
        <fullName evidence="2">Uncharacterized protein</fullName>
    </submittedName>
</protein>